<reference evidence="1" key="1">
    <citation type="submission" date="2020-06" db="EMBL/GenBank/DDBJ databases">
        <authorList>
            <person name="Li T."/>
            <person name="Hu X."/>
            <person name="Zhang T."/>
            <person name="Song X."/>
            <person name="Zhang H."/>
            <person name="Dai N."/>
            <person name="Sheng W."/>
            <person name="Hou X."/>
            <person name="Wei L."/>
        </authorList>
    </citation>
    <scope>NUCLEOTIDE SEQUENCE</scope>
    <source>
        <strain evidence="1">3651</strain>
        <tissue evidence="1">Leaf</tissue>
    </source>
</reference>
<dbReference type="EMBL" id="JACGWO010000004">
    <property type="protein sequence ID" value="KAK4430344.1"/>
    <property type="molecule type" value="Genomic_DNA"/>
</dbReference>
<accession>A0AAE1YHT2</accession>
<proteinExistence type="predicted"/>
<reference evidence="1" key="2">
    <citation type="journal article" date="2024" name="Plant">
        <title>Genomic evolution and insights into agronomic trait innovations of Sesamum species.</title>
        <authorList>
            <person name="Miao H."/>
            <person name="Wang L."/>
            <person name="Qu L."/>
            <person name="Liu H."/>
            <person name="Sun Y."/>
            <person name="Le M."/>
            <person name="Wang Q."/>
            <person name="Wei S."/>
            <person name="Zheng Y."/>
            <person name="Lin W."/>
            <person name="Duan Y."/>
            <person name="Cao H."/>
            <person name="Xiong S."/>
            <person name="Wang X."/>
            <person name="Wei L."/>
            <person name="Li C."/>
            <person name="Ma Q."/>
            <person name="Ju M."/>
            <person name="Zhao R."/>
            <person name="Li G."/>
            <person name="Mu C."/>
            <person name="Tian Q."/>
            <person name="Mei H."/>
            <person name="Zhang T."/>
            <person name="Gao T."/>
            <person name="Zhang H."/>
        </authorList>
    </citation>
    <scope>NUCLEOTIDE SEQUENCE</scope>
    <source>
        <strain evidence="1">3651</strain>
    </source>
</reference>
<dbReference type="PANTHER" id="PTHR33384:SF17">
    <property type="entry name" value="VQ DOMAIN-CONTAINING PROTEIN"/>
    <property type="match status" value="1"/>
</dbReference>
<sequence>MHHLAVKTELLDTNYSDIKNVGLKGGNDAPVCPKPRRVGSTLPAQFLNHPCLCRKLHDRDSDGRSGILDIIAEKRMDGRDELGRCKRCSSPMMGSPPGRTNNPLVHDVHFLQLHARMDLFPPFTSST</sequence>
<dbReference type="Proteomes" id="UP001293254">
    <property type="component" value="Unassembled WGS sequence"/>
</dbReference>
<dbReference type="PANTHER" id="PTHR33384">
    <property type="entry name" value="EXPRESSED PROTEIN"/>
    <property type="match status" value="1"/>
</dbReference>
<organism evidence="1 2">
    <name type="scientific">Sesamum alatum</name>
    <dbReference type="NCBI Taxonomy" id="300844"/>
    <lineage>
        <taxon>Eukaryota</taxon>
        <taxon>Viridiplantae</taxon>
        <taxon>Streptophyta</taxon>
        <taxon>Embryophyta</taxon>
        <taxon>Tracheophyta</taxon>
        <taxon>Spermatophyta</taxon>
        <taxon>Magnoliopsida</taxon>
        <taxon>eudicotyledons</taxon>
        <taxon>Gunneridae</taxon>
        <taxon>Pentapetalae</taxon>
        <taxon>asterids</taxon>
        <taxon>lamiids</taxon>
        <taxon>Lamiales</taxon>
        <taxon>Pedaliaceae</taxon>
        <taxon>Sesamum</taxon>
    </lineage>
</organism>
<evidence type="ECO:0000313" key="2">
    <source>
        <dbReference type="Proteomes" id="UP001293254"/>
    </source>
</evidence>
<evidence type="ECO:0000313" key="1">
    <source>
        <dbReference type="EMBL" id="KAK4430344.1"/>
    </source>
</evidence>
<name>A0AAE1YHT2_9LAMI</name>
<protein>
    <submittedName>
        <fullName evidence="1">Uncharacterized protein</fullName>
    </submittedName>
</protein>
<dbReference type="AlphaFoldDB" id="A0AAE1YHT2"/>
<gene>
    <name evidence="1" type="ORF">Salat_1335100</name>
</gene>
<comment type="caution">
    <text evidence="1">The sequence shown here is derived from an EMBL/GenBank/DDBJ whole genome shotgun (WGS) entry which is preliminary data.</text>
</comment>
<keyword evidence="2" id="KW-1185">Reference proteome</keyword>